<dbReference type="EMBL" id="QRTP01000001">
    <property type="protein sequence ID" value="RGQ87030.1"/>
    <property type="molecule type" value="Genomic_DNA"/>
</dbReference>
<organism evidence="1 2">
    <name type="scientific">Megamonas rupellensis</name>
    <dbReference type="NCBI Taxonomy" id="491921"/>
    <lineage>
        <taxon>Bacteria</taxon>
        <taxon>Bacillati</taxon>
        <taxon>Bacillota</taxon>
        <taxon>Negativicutes</taxon>
        <taxon>Selenomonadales</taxon>
        <taxon>Selenomonadaceae</taxon>
        <taxon>Megamonas</taxon>
    </lineage>
</organism>
<dbReference type="RefSeq" id="WP_118035340.1">
    <property type="nucleotide sequence ID" value="NZ_QRTP01000001.1"/>
</dbReference>
<sequence>MKEQNIIPTYTVDECIELLRIAIRNNVDETLQDKIFSNTKVIDTSCIDKYEVIRKCFKVVAIAKEFGIGKELNEYIERVNKKETDVLISKISKRIYKIINEEFGGELNEKN</sequence>
<proteinExistence type="predicted"/>
<protein>
    <submittedName>
        <fullName evidence="1">Uncharacterized protein</fullName>
    </submittedName>
</protein>
<name>A0A412CI59_9FIRM</name>
<comment type="caution">
    <text evidence="1">The sequence shown here is derived from an EMBL/GenBank/DDBJ whole genome shotgun (WGS) entry which is preliminary data.</text>
</comment>
<dbReference type="Proteomes" id="UP000286147">
    <property type="component" value="Unassembled WGS sequence"/>
</dbReference>
<evidence type="ECO:0000313" key="2">
    <source>
        <dbReference type="Proteomes" id="UP000286147"/>
    </source>
</evidence>
<accession>A0A412CI59</accession>
<reference evidence="1 2" key="1">
    <citation type="submission" date="2018-08" db="EMBL/GenBank/DDBJ databases">
        <title>A genome reference for cultivated species of the human gut microbiota.</title>
        <authorList>
            <person name="Zou Y."/>
            <person name="Xue W."/>
            <person name="Luo G."/>
        </authorList>
    </citation>
    <scope>NUCLEOTIDE SEQUENCE [LARGE SCALE GENOMIC DNA]</scope>
    <source>
        <strain evidence="1 2">AF27-12</strain>
    </source>
</reference>
<gene>
    <name evidence="1" type="ORF">DWY77_00235</name>
</gene>
<evidence type="ECO:0000313" key="1">
    <source>
        <dbReference type="EMBL" id="RGQ87030.1"/>
    </source>
</evidence>
<dbReference type="AlphaFoldDB" id="A0A412CI59"/>